<dbReference type="GO" id="GO:0032446">
    <property type="term" value="P:protein modification by small protein conjugation"/>
    <property type="evidence" value="ECO:0007669"/>
    <property type="project" value="TreeGrafter"/>
</dbReference>
<name>A0A4Y2GBK6_ARAVE</name>
<accession>A0A4Y2GBK6</accession>
<dbReference type="GO" id="GO:0000422">
    <property type="term" value="P:autophagy of mitochondrion"/>
    <property type="evidence" value="ECO:0007669"/>
    <property type="project" value="TreeGrafter"/>
</dbReference>
<reference evidence="7 8" key="1">
    <citation type="journal article" date="2019" name="Sci. Rep.">
        <title>Orb-weaving spider Araneus ventricosus genome elucidates the spidroin gene catalogue.</title>
        <authorList>
            <person name="Kono N."/>
            <person name="Nakamura H."/>
            <person name="Ohtoshi R."/>
            <person name="Moran D.A.P."/>
            <person name="Shinohara A."/>
            <person name="Yoshida Y."/>
            <person name="Fujiwara M."/>
            <person name="Mori M."/>
            <person name="Tomita M."/>
            <person name="Arakawa K."/>
        </authorList>
    </citation>
    <scope>NUCLEOTIDE SEQUENCE [LARGE SCALE GENOMIC DNA]</scope>
</reference>
<evidence type="ECO:0000256" key="3">
    <source>
        <dbReference type="ARBA" id="ARBA00022679"/>
    </source>
</evidence>
<dbReference type="Pfam" id="PF03987">
    <property type="entry name" value="Autophagy_act_C"/>
    <property type="match status" value="1"/>
</dbReference>
<keyword evidence="8" id="KW-1185">Reference proteome</keyword>
<evidence type="ECO:0000256" key="6">
    <source>
        <dbReference type="ARBA" id="ARBA00029833"/>
    </source>
</evidence>
<dbReference type="PANTHER" id="PTHR14957">
    <property type="entry name" value="UBIQUITIN-LIKE-CONJUGATING ENZYME ATG10"/>
    <property type="match status" value="1"/>
</dbReference>
<comment type="caution">
    <text evidence="7">The sequence shown here is derived from an EMBL/GenBank/DDBJ whole genome shotgun (WGS) entry which is preliminary data.</text>
</comment>
<dbReference type="EMBL" id="BGPR01001327">
    <property type="protein sequence ID" value="GBM51192.1"/>
    <property type="molecule type" value="Genomic_DNA"/>
</dbReference>
<dbReference type="AlphaFoldDB" id="A0A4Y2GBK6"/>
<evidence type="ECO:0000256" key="2">
    <source>
        <dbReference type="ARBA" id="ARBA00021099"/>
    </source>
</evidence>
<gene>
    <name evidence="7" type="primary">Atg10</name>
    <name evidence="7" type="ORF">AVEN_15103_1</name>
</gene>
<dbReference type="GO" id="GO:0000045">
    <property type="term" value="P:autophagosome assembly"/>
    <property type="evidence" value="ECO:0007669"/>
    <property type="project" value="TreeGrafter"/>
</dbReference>
<comment type="similarity">
    <text evidence="1">Belongs to the ATG10 family.</text>
</comment>
<keyword evidence="3" id="KW-0808">Transferase</keyword>
<keyword evidence="4" id="KW-0833">Ubl conjugation pathway</keyword>
<dbReference type="OrthoDB" id="4089664at2759"/>
<dbReference type="PANTHER" id="PTHR14957:SF1">
    <property type="entry name" value="UBIQUITIN-LIKE-CONJUGATING ENZYME ATG10"/>
    <property type="match status" value="1"/>
</dbReference>
<dbReference type="GO" id="GO:0061651">
    <property type="term" value="F:Atg12 conjugating enzyme activity"/>
    <property type="evidence" value="ECO:0007669"/>
    <property type="project" value="TreeGrafter"/>
</dbReference>
<evidence type="ECO:0000313" key="8">
    <source>
        <dbReference type="Proteomes" id="UP000499080"/>
    </source>
</evidence>
<dbReference type="GO" id="GO:0005829">
    <property type="term" value="C:cytosol"/>
    <property type="evidence" value="ECO:0007669"/>
    <property type="project" value="TreeGrafter"/>
</dbReference>
<protein>
    <recommendedName>
        <fullName evidence="2">Ubiquitin-like-conjugating enzyme ATG10</fullName>
    </recommendedName>
    <alternativeName>
        <fullName evidence="6">Autophagy-related protein 10</fullName>
    </alternativeName>
</protein>
<proteinExistence type="inferred from homology"/>
<organism evidence="7 8">
    <name type="scientific">Araneus ventricosus</name>
    <name type="common">Orbweaver spider</name>
    <name type="synonym">Epeira ventricosa</name>
    <dbReference type="NCBI Taxonomy" id="182803"/>
    <lineage>
        <taxon>Eukaryota</taxon>
        <taxon>Metazoa</taxon>
        <taxon>Ecdysozoa</taxon>
        <taxon>Arthropoda</taxon>
        <taxon>Chelicerata</taxon>
        <taxon>Arachnida</taxon>
        <taxon>Araneae</taxon>
        <taxon>Araneomorphae</taxon>
        <taxon>Entelegynae</taxon>
        <taxon>Araneoidea</taxon>
        <taxon>Araneidae</taxon>
        <taxon>Araneus</taxon>
    </lineage>
</organism>
<keyword evidence="5" id="KW-0072">Autophagy</keyword>
<dbReference type="Gene3D" id="3.30.1460.50">
    <property type="match status" value="1"/>
</dbReference>
<evidence type="ECO:0000256" key="5">
    <source>
        <dbReference type="ARBA" id="ARBA00023006"/>
    </source>
</evidence>
<dbReference type="InterPro" id="IPR007135">
    <property type="entry name" value="Atg3/Atg10"/>
</dbReference>
<evidence type="ECO:0000256" key="4">
    <source>
        <dbReference type="ARBA" id="ARBA00022786"/>
    </source>
</evidence>
<dbReference type="Proteomes" id="UP000499080">
    <property type="component" value="Unassembled WGS sequence"/>
</dbReference>
<evidence type="ECO:0000313" key="7">
    <source>
        <dbReference type="EMBL" id="GBM51192.1"/>
    </source>
</evidence>
<sequence>MTLEFEKFKKLANKFASISLQLGDEWLIKTAKRAGTENTYLEKRIIKPCDKEPQNASNFDECSDDLEFSSPEYTVFVYHIIYSESYSVPVLWFTAHHSNGKLLSLEELWKIIPNCFKNNDSDTKWNMLTQQEHPILGIPYFTVHPCYTSDLLSACCSKNYIISWLSAIGPVAGLTLSLEYAKYI</sequence>
<evidence type="ECO:0000256" key="1">
    <source>
        <dbReference type="ARBA" id="ARBA00005696"/>
    </source>
</evidence>